<evidence type="ECO:0000256" key="2">
    <source>
        <dbReference type="SAM" id="Phobius"/>
    </source>
</evidence>
<sequence>MGDTSDESDSNNDDELYTDAGCYENKDKGRSRKRLLSDGPHSRNPMSAKICYEICTSRAIRDKFNYFGTQNKNECFCGEVANLKSYDNSLKRKMSECDKNCMGSEDEKCGSKHNALLYKRNVRQIFPSTKVSATLSSSLITTQLPIEDPGFKASSAPKRGNETSTTKDVPTRQATNALAGIGIGVACLILVVICCVIIWRRRLLRKKIRERSNTYRNAEDMSVTGNQTEQRQGHSFSYTELIVYNHNHAYDELQMETNDTINGQTEVLDNSEGDRVSNDNYTVLVVPEDQNSTLVTHTTEFIENISDNKASNKTNPTIGAYAILDPNETGFDRTKPEQEIKADSYAVLDPAETGFDRTKDKDEVPIQLVKHENWDKALHATTNTETRDDMKNQNGGAHSITTKNKIESIENKADKKASKKTNIGIGAYAILDPDATDFNRTKPKPKVNDDSYTVLDPDETGFDRTKYRDDMPSQSVNIKNSGKAILGRDIQNEITNGEGNHSLNMDGQYDLLNQVCRPKDDNEHTYSHSVEEVYDVTNQNRTLRIDDSLNAYDHFIGSKTTDDNNDKTAVNNG</sequence>
<comment type="caution">
    <text evidence="4">The sequence shown here is derived from an EMBL/GenBank/DDBJ whole genome shotgun (WGS) entry which is preliminary data.</text>
</comment>
<keyword evidence="2" id="KW-0812">Transmembrane</keyword>
<dbReference type="InterPro" id="IPR002889">
    <property type="entry name" value="WSC_carb-bd"/>
</dbReference>
<dbReference type="PROSITE" id="PS51212">
    <property type="entry name" value="WSC"/>
    <property type="match status" value="1"/>
</dbReference>
<protein>
    <recommendedName>
        <fullName evidence="3">WSC domain-containing protein</fullName>
    </recommendedName>
</protein>
<feature type="compositionally biased region" description="Acidic residues" evidence="1">
    <location>
        <begin position="1"/>
        <end position="17"/>
    </location>
</feature>
<accession>A0A8S3UKD7</accession>
<evidence type="ECO:0000259" key="3">
    <source>
        <dbReference type="PROSITE" id="PS51212"/>
    </source>
</evidence>
<dbReference type="OrthoDB" id="6189400at2759"/>
<evidence type="ECO:0000313" key="4">
    <source>
        <dbReference type="EMBL" id="CAG2242750.1"/>
    </source>
</evidence>
<keyword evidence="2" id="KW-0472">Membrane</keyword>
<proteinExistence type="predicted"/>
<dbReference type="Pfam" id="PF01822">
    <property type="entry name" value="WSC"/>
    <property type="match status" value="1"/>
</dbReference>
<name>A0A8S3UKD7_MYTED</name>
<evidence type="ECO:0000313" key="5">
    <source>
        <dbReference type="Proteomes" id="UP000683360"/>
    </source>
</evidence>
<dbReference type="Proteomes" id="UP000683360">
    <property type="component" value="Unassembled WGS sequence"/>
</dbReference>
<evidence type="ECO:0000256" key="1">
    <source>
        <dbReference type="SAM" id="MobiDB-lite"/>
    </source>
</evidence>
<keyword evidence="2" id="KW-1133">Transmembrane helix</keyword>
<dbReference type="EMBL" id="CAJPWZ010002682">
    <property type="protein sequence ID" value="CAG2242750.1"/>
    <property type="molecule type" value="Genomic_DNA"/>
</dbReference>
<organism evidence="4 5">
    <name type="scientific">Mytilus edulis</name>
    <name type="common">Blue mussel</name>
    <dbReference type="NCBI Taxonomy" id="6550"/>
    <lineage>
        <taxon>Eukaryota</taxon>
        <taxon>Metazoa</taxon>
        <taxon>Spiralia</taxon>
        <taxon>Lophotrochozoa</taxon>
        <taxon>Mollusca</taxon>
        <taxon>Bivalvia</taxon>
        <taxon>Autobranchia</taxon>
        <taxon>Pteriomorphia</taxon>
        <taxon>Mytilida</taxon>
        <taxon>Mytiloidea</taxon>
        <taxon>Mytilidae</taxon>
        <taxon>Mytilinae</taxon>
        <taxon>Mytilus</taxon>
    </lineage>
</organism>
<gene>
    <name evidence="4" type="ORF">MEDL_54902</name>
</gene>
<keyword evidence="5" id="KW-1185">Reference proteome</keyword>
<feature type="region of interest" description="Disordered" evidence="1">
    <location>
        <begin position="150"/>
        <end position="169"/>
    </location>
</feature>
<reference evidence="4" key="1">
    <citation type="submission" date="2021-03" db="EMBL/GenBank/DDBJ databases">
        <authorList>
            <person name="Bekaert M."/>
        </authorList>
    </citation>
    <scope>NUCLEOTIDE SEQUENCE</scope>
</reference>
<dbReference type="AlphaFoldDB" id="A0A8S3UKD7"/>
<feature type="transmembrane region" description="Helical" evidence="2">
    <location>
        <begin position="177"/>
        <end position="199"/>
    </location>
</feature>
<feature type="region of interest" description="Disordered" evidence="1">
    <location>
        <begin position="1"/>
        <end position="41"/>
    </location>
</feature>
<feature type="domain" description="WSC" evidence="3">
    <location>
        <begin position="16"/>
        <end position="122"/>
    </location>
</feature>